<comment type="caution">
    <text evidence="1">The sequence shown here is derived from an EMBL/GenBank/DDBJ whole genome shotgun (WGS) entry which is preliminary data.</text>
</comment>
<proteinExistence type="predicted"/>
<keyword evidence="2" id="KW-1185">Reference proteome</keyword>
<sequence length="70" mass="8116">MVRHGKSQRVIVPPAMVVNEFMRGTDCLASVPDFTENQEKTQNPEGEQFYPEENPEVEVEPEYTWDPYQA</sequence>
<name>A0ACC0PQJ9_RHOML</name>
<reference evidence="1" key="1">
    <citation type="submission" date="2022-02" db="EMBL/GenBank/DDBJ databases">
        <title>Plant Genome Project.</title>
        <authorList>
            <person name="Zhang R.-G."/>
        </authorList>
    </citation>
    <scope>NUCLEOTIDE SEQUENCE</scope>
    <source>
        <strain evidence="1">AT1</strain>
    </source>
</reference>
<evidence type="ECO:0000313" key="2">
    <source>
        <dbReference type="Proteomes" id="UP001062846"/>
    </source>
</evidence>
<evidence type="ECO:0000313" key="1">
    <source>
        <dbReference type="EMBL" id="KAI8568008.1"/>
    </source>
</evidence>
<accession>A0ACC0PQJ9</accession>
<organism evidence="1 2">
    <name type="scientific">Rhododendron molle</name>
    <name type="common">Chinese azalea</name>
    <name type="synonym">Azalea mollis</name>
    <dbReference type="NCBI Taxonomy" id="49168"/>
    <lineage>
        <taxon>Eukaryota</taxon>
        <taxon>Viridiplantae</taxon>
        <taxon>Streptophyta</taxon>
        <taxon>Embryophyta</taxon>
        <taxon>Tracheophyta</taxon>
        <taxon>Spermatophyta</taxon>
        <taxon>Magnoliopsida</taxon>
        <taxon>eudicotyledons</taxon>
        <taxon>Gunneridae</taxon>
        <taxon>Pentapetalae</taxon>
        <taxon>asterids</taxon>
        <taxon>Ericales</taxon>
        <taxon>Ericaceae</taxon>
        <taxon>Ericoideae</taxon>
        <taxon>Rhodoreae</taxon>
        <taxon>Rhododendron</taxon>
    </lineage>
</organism>
<gene>
    <name evidence="1" type="ORF">RHMOL_Rhmol02G0165000</name>
</gene>
<dbReference type="EMBL" id="CM046389">
    <property type="protein sequence ID" value="KAI8568008.1"/>
    <property type="molecule type" value="Genomic_DNA"/>
</dbReference>
<protein>
    <submittedName>
        <fullName evidence="1">Uncharacterized protein</fullName>
    </submittedName>
</protein>
<dbReference type="Proteomes" id="UP001062846">
    <property type="component" value="Chromosome 2"/>
</dbReference>